<dbReference type="AlphaFoldDB" id="D1AFB9"/>
<dbReference type="Proteomes" id="UP000000845">
    <property type="component" value="Chromosome"/>
</dbReference>
<sequence>MNILLDKETKTLMGFSLKEKEEYENQEISDEEHKKFIELQSNGYSLLWNKVKNQVESVKLNQFEFINENGKIEKNIEAEKQYNNDTLLKLKREKIQLKKDIADFEEFEEDTAYLKEQLKEKETEIKELEEQLKKL</sequence>
<gene>
    <name evidence="2" type="ordered locus">Sterm_0936</name>
</gene>
<organism evidence="2 3">
    <name type="scientific">Sebaldella termitidis (strain ATCC 33386 / NCTC 11300)</name>
    <dbReference type="NCBI Taxonomy" id="526218"/>
    <lineage>
        <taxon>Bacteria</taxon>
        <taxon>Fusobacteriati</taxon>
        <taxon>Fusobacteriota</taxon>
        <taxon>Fusobacteriia</taxon>
        <taxon>Fusobacteriales</taxon>
        <taxon>Leptotrichiaceae</taxon>
        <taxon>Sebaldella</taxon>
    </lineage>
</organism>
<protein>
    <submittedName>
        <fullName evidence="2">Uncharacterized protein</fullName>
    </submittedName>
</protein>
<evidence type="ECO:0000313" key="3">
    <source>
        <dbReference type="Proteomes" id="UP000000845"/>
    </source>
</evidence>
<proteinExistence type="predicted"/>
<evidence type="ECO:0000256" key="1">
    <source>
        <dbReference type="SAM" id="Coils"/>
    </source>
</evidence>
<dbReference type="STRING" id="526218.Sterm_0936"/>
<dbReference type="EMBL" id="CP001739">
    <property type="protein sequence ID" value="ACZ07804.1"/>
    <property type="molecule type" value="Genomic_DNA"/>
</dbReference>
<keyword evidence="3" id="KW-1185">Reference proteome</keyword>
<dbReference type="KEGG" id="str:Sterm_0936"/>
<accession>D1AFB9</accession>
<feature type="coiled-coil region" evidence="1">
    <location>
        <begin position="104"/>
        <end position="135"/>
    </location>
</feature>
<dbReference type="RefSeq" id="WP_012860400.1">
    <property type="nucleotide sequence ID" value="NC_013517.1"/>
</dbReference>
<reference evidence="2 3" key="2">
    <citation type="journal article" date="2010" name="Stand. Genomic Sci.">
        <title>Complete genome sequence of Sebaldella termitidis type strain (NCTC 11300).</title>
        <authorList>
            <person name="Harmon-Smith M."/>
            <person name="Celia L."/>
            <person name="Chertkov O."/>
            <person name="Lapidus A."/>
            <person name="Copeland A."/>
            <person name="Glavina Del Rio T."/>
            <person name="Nolan M."/>
            <person name="Lucas S."/>
            <person name="Tice H."/>
            <person name="Cheng J.F."/>
            <person name="Han C."/>
            <person name="Detter J.C."/>
            <person name="Bruce D."/>
            <person name="Goodwin L."/>
            <person name="Pitluck S."/>
            <person name="Pati A."/>
            <person name="Liolios K."/>
            <person name="Ivanova N."/>
            <person name="Mavromatis K."/>
            <person name="Mikhailova N."/>
            <person name="Chen A."/>
            <person name="Palaniappan K."/>
            <person name="Land M."/>
            <person name="Hauser L."/>
            <person name="Chang Y.J."/>
            <person name="Jeffries C.D."/>
            <person name="Brettin T."/>
            <person name="Goker M."/>
            <person name="Beck B."/>
            <person name="Bristow J."/>
            <person name="Eisen J.A."/>
            <person name="Markowitz V."/>
            <person name="Hugenholtz P."/>
            <person name="Kyrpides N.C."/>
            <person name="Klenk H.P."/>
            <person name="Chen F."/>
        </authorList>
    </citation>
    <scope>NUCLEOTIDE SEQUENCE [LARGE SCALE GENOMIC DNA]</scope>
    <source>
        <strain evidence="3">ATCC 33386 / NCTC 11300</strain>
    </source>
</reference>
<reference evidence="3" key="1">
    <citation type="submission" date="2009-09" db="EMBL/GenBank/DDBJ databases">
        <title>The complete chromosome of Sebaldella termitidis ATCC 33386.</title>
        <authorList>
            <consortium name="US DOE Joint Genome Institute (JGI-PGF)"/>
            <person name="Lucas S."/>
            <person name="Copeland A."/>
            <person name="Lapidus A."/>
            <person name="Glavina del Rio T."/>
            <person name="Dalin E."/>
            <person name="Tice H."/>
            <person name="Bruce D."/>
            <person name="Goodwin L."/>
            <person name="Pitluck S."/>
            <person name="Kyrpides N."/>
            <person name="Mavromatis K."/>
            <person name="Ivanova N."/>
            <person name="Mikhailova N."/>
            <person name="Sims D."/>
            <person name="Meincke L."/>
            <person name="Brettin T."/>
            <person name="Detter J.C."/>
            <person name="Han C."/>
            <person name="Larimer F."/>
            <person name="Land M."/>
            <person name="Hauser L."/>
            <person name="Markowitz V."/>
            <person name="Cheng J.F."/>
            <person name="Hugenholtz P."/>
            <person name="Woyke T."/>
            <person name="Wu D."/>
            <person name="Eisen J.A."/>
        </authorList>
    </citation>
    <scope>NUCLEOTIDE SEQUENCE [LARGE SCALE GENOMIC DNA]</scope>
    <source>
        <strain evidence="3">ATCC 33386 / NCTC 11300</strain>
    </source>
</reference>
<name>D1AFB9_SEBTE</name>
<evidence type="ECO:0000313" key="2">
    <source>
        <dbReference type="EMBL" id="ACZ07804.1"/>
    </source>
</evidence>
<dbReference type="HOGENOM" id="CLU_1884332_0_0_0"/>
<keyword evidence="1" id="KW-0175">Coiled coil</keyword>